<gene>
    <name evidence="2" type="ORF">SAMN05445756_0282</name>
</gene>
<dbReference type="AlphaFoldDB" id="A0A212T354"/>
<dbReference type="EMBL" id="FYEZ01000001">
    <property type="protein sequence ID" value="SNC60449.1"/>
    <property type="molecule type" value="Genomic_DNA"/>
</dbReference>
<feature type="transmembrane region" description="Helical" evidence="1">
    <location>
        <begin position="70"/>
        <end position="91"/>
    </location>
</feature>
<feature type="transmembrane region" description="Helical" evidence="1">
    <location>
        <begin position="44"/>
        <end position="64"/>
    </location>
</feature>
<keyword evidence="1" id="KW-0812">Transmembrane</keyword>
<evidence type="ECO:0000313" key="3">
    <source>
        <dbReference type="Proteomes" id="UP000198122"/>
    </source>
</evidence>
<accession>A0A212T354</accession>
<keyword evidence="1" id="KW-0472">Membrane</keyword>
<name>A0A212T354_9MICO</name>
<sequence length="107" mass="10988">MLLETTQDAAGSTTAGIVAAVVVGLVGVAMLARSGAQPVPVKGVVRSMGIVALLVALSLLVLGWQGMTWLPLALVTLVSLLLLLAGTGFLATRAARVRRERDASPRD</sequence>
<feature type="transmembrane region" description="Helical" evidence="1">
    <location>
        <begin position="12"/>
        <end position="32"/>
    </location>
</feature>
<protein>
    <submittedName>
        <fullName evidence="2">Uncharacterized protein</fullName>
    </submittedName>
</protein>
<dbReference type="RefSeq" id="WP_088817309.1">
    <property type="nucleotide sequence ID" value="NZ_FYEZ01000001.1"/>
</dbReference>
<keyword evidence="3" id="KW-1185">Reference proteome</keyword>
<organism evidence="2 3">
    <name type="scientific">Kytococcus aerolatus</name>
    <dbReference type="NCBI Taxonomy" id="592308"/>
    <lineage>
        <taxon>Bacteria</taxon>
        <taxon>Bacillati</taxon>
        <taxon>Actinomycetota</taxon>
        <taxon>Actinomycetes</taxon>
        <taxon>Micrococcales</taxon>
        <taxon>Kytococcaceae</taxon>
        <taxon>Kytococcus</taxon>
    </lineage>
</organism>
<proteinExistence type="predicted"/>
<dbReference type="Proteomes" id="UP000198122">
    <property type="component" value="Unassembled WGS sequence"/>
</dbReference>
<keyword evidence="1" id="KW-1133">Transmembrane helix</keyword>
<reference evidence="2 3" key="1">
    <citation type="submission" date="2017-06" db="EMBL/GenBank/DDBJ databases">
        <authorList>
            <person name="Kim H.J."/>
            <person name="Triplett B.A."/>
        </authorList>
    </citation>
    <scope>NUCLEOTIDE SEQUENCE [LARGE SCALE GENOMIC DNA]</scope>
    <source>
        <strain evidence="2 3">DSM 22179</strain>
    </source>
</reference>
<evidence type="ECO:0000256" key="1">
    <source>
        <dbReference type="SAM" id="Phobius"/>
    </source>
</evidence>
<evidence type="ECO:0000313" key="2">
    <source>
        <dbReference type="EMBL" id="SNC60449.1"/>
    </source>
</evidence>